<dbReference type="EMBL" id="PVTH01000005">
    <property type="protein sequence ID" value="PRY52740.1"/>
    <property type="molecule type" value="Genomic_DNA"/>
</dbReference>
<proteinExistence type="predicted"/>
<dbReference type="AlphaFoldDB" id="A0A2T0U4B3"/>
<dbReference type="RefSeq" id="WP_106293154.1">
    <property type="nucleotide sequence ID" value="NZ_PVTH01000005.1"/>
</dbReference>
<gene>
    <name evidence="1" type="ORF">B0I27_105208</name>
</gene>
<reference evidence="1 2" key="1">
    <citation type="submission" date="2018-03" db="EMBL/GenBank/DDBJ databases">
        <title>Genomic Encyclopedia of Type Strains, Phase III (KMG-III): the genomes of soil and plant-associated and newly described type strains.</title>
        <authorList>
            <person name="Whitman W."/>
        </authorList>
    </citation>
    <scope>NUCLEOTIDE SEQUENCE [LARGE SCALE GENOMIC DNA]</scope>
    <source>
        <strain evidence="1 2">CGMCC 1.9313</strain>
    </source>
</reference>
<keyword evidence="2" id="KW-1185">Reference proteome</keyword>
<comment type="caution">
    <text evidence="1">The sequence shown here is derived from an EMBL/GenBank/DDBJ whole genome shotgun (WGS) entry which is preliminary data.</text>
</comment>
<evidence type="ECO:0000313" key="2">
    <source>
        <dbReference type="Proteomes" id="UP000238034"/>
    </source>
</evidence>
<accession>A0A2T0U4B3</accession>
<organism evidence="1 2">
    <name type="scientific">Arcticibacter pallidicorallinus</name>
    <dbReference type="NCBI Taxonomy" id="1259464"/>
    <lineage>
        <taxon>Bacteria</taxon>
        <taxon>Pseudomonadati</taxon>
        <taxon>Bacteroidota</taxon>
        <taxon>Sphingobacteriia</taxon>
        <taxon>Sphingobacteriales</taxon>
        <taxon>Sphingobacteriaceae</taxon>
        <taxon>Arcticibacter</taxon>
    </lineage>
</organism>
<protein>
    <submittedName>
        <fullName evidence="1">Uncharacterized protein</fullName>
    </submittedName>
</protein>
<dbReference type="OrthoDB" id="5187599at2"/>
<dbReference type="Proteomes" id="UP000238034">
    <property type="component" value="Unassembled WGS sequence"/>
</dbReference>
<evidence type="ECO:0000313" key="1">
    <source>
        <dbReference type="EMBL" id="PRY52740.1"/>
    </source>
</evidence>
<name>A0A2T0U4B3_9SPHI</name>
<sequence length="102" mass="12015">MHLIELFLPLYDSQGNRFPEKIFADLKNELTEKFGGLTIHSKAPATGLWKPANDKPVKDTIVIYEIMTDNIDEDDWQRWKKQLQNDLEQDEIMIRSTQIRLL</sequence>